<dbReference type="InterPro" id="IPR043781">
    <property type="entry name" value="DUF5723"/>
</dbReference>
<accession>A0A5R9KXX6</accession>
<name>A0A5R9KXX6_9BACT</name>
<reference evidence="2 3" key="1">
    <citation type="submission" date="2019-05" db="EMBL/GenBank/DDBJ databases">
        <authorList>
            <person name="Qu J.-H."/>
        </authorList>
    </citation>
    <scope>NUCLEOTIDE SEQUENCE [LARGE SCALE GENOMIC DNA]</scope>
    <source>
        <strain evidence="2 3">T17</strain>
    </source>
</reference>
<dbReference type="OrthoDB" id="9805336at2"/>
<dbReference type="Pfam" id="PF18990">
    <property type="entry name" value="DUF5723"/>
    <property type="match status" value="1"/>
</dbReference>
<gene>
    <name evidence="2" type="ORF">FEN17_15790</name>
</gene>
<sequence>MPKSVLLVLIFLIFGLPLRGLSQHMPGVAMGNYAGTNALYHNPAFVADSRYSVYVNLVGTQFYTANNHVKYEAPFSFLSLITNTVSDKYRNERGMLLFPRTYLGEKLNGNHKYLNAGGDTRLPSIMFNLFKGKIGVGISSRARYILNATEITEPLARLLSKTTQLKELQGPIFNNQSGQLHLNGLGEIALTVGETVFDNETDFLKVGVTVKRLIGLYNAHAIIDNSSYDIQPDEFYENKRQYINVNDINVRYGITRDEGFQNIKLSPAWLLGNAAPGQGWGFDLGAVYEYRPDIQKYTYTEKGVRKRDASKNKYLYRVAVSLTDIGRVHFRNPAYVLQQETHTTNKEFRYDNFQKLEGSEGIFNAINTSLDGGAPLAPNYKSVLPTAFQASVDYHVKPNVYVSGMWVQNLIPQGAFGMKAESFLSVTPRYEHKWYEFSVPVSLMNRYRSPAIGLVGRAGPLWIGTDHLTGLLNIGNPKAFNLYFGISGGIFRRPPESANKCWPPEDSWLRRIFSKR</sequence>
<dbReference type="AlphaFoldDB" id="A0A5R9KXX6"/>
<feature type="domain" description="DUF5723" evidence="1">
    <location>
        <begin position="43"/>
        <end position="466"/>
    </location>
</feature>
<evidence type="ECO:0000313" key="3">
    <source>
        <dbReference type="Proteomes" id="UP000306402"/>
    </source>
</evidence>
<dbReference type="Proteomes" id="UP000306402">
    <property type="component" value="Unassembled WGS sequence"/>
</dbReference>
<keyword evidence="3" id="KW-1185">Reference proteome</keyword>
<dbReference type="EMBL" id="VCEJ01000004">
    <property type="protein sequence ID" value="TLV00930.1"/>
    <property type="molecule type" value="Genomic_DNA"/>
</dbReference>
<organism evidence="2 3">
    <name type="scientific">Dyadobacter luticola</name>
    <dbReference type="NCBI Taxonomy" id="1979387"/>
    <lineage>
        <taxon>Bacteria</taxon>
        <taxon>Pseudomonadati</taxon>
        <taxon>Bacteroidota</taxon>
        <taxon>Cytophagia</taxon>
        <taxon>Cytophagales</taxon>
        <taxon>Spirosomataceae</taxon>
        <taxon>Dyadobacter</taxon>
    </lineage>
</organism>
<dbReference type="RefSeq" id="WP_138366303.1">
    <property type="nucleotide sequence ID" value="NZ_VCEJ01000004.1"/>
</dbReference>
<protein>
    <recommendedName>
        <fullName evidence="1">DUF5723 domain-containing protein</fullName>
    </recommendedName>
</protein>
<comment type="caution">
    <text evidence="2">The sequence shown here is derived from an EMBL/GenBank/DDBJ whole genome shotgun (WGS) entry which is preliminary data.</text>
</comment>
<proteinExistence type="predicted"/>
<evidence type="ECO:0000313" key="2">
    <source>
        <dbReference type="EMBL" id="TLV00930.1"/>
    </source>
</evidence>
<evidence type="ECO:0000259" key="1">
    <source>
        <dbReference type="Pfam" id="PF18990"/>
    </source>
</evidence>